<organism evidence="1 2">
    <name type="scientific">Peronospora matthiolae</name>
    <dbReference type="NCBI Taxonomy" id="2874970"/>
    <lineage>
        <taxon>Eukaryota</taxon>
        <taxon>Sar</taxon>
        <taxon>Stramenopiles</taxon>
        <taxon>Oomycota</taxon>
        <taxon>Peronosporomycetes</taxon>
        <taxon>Peronosporales</taxon>
        <taxon>Peronosporaceae</taxon>
        <taxon>Peronospora</taxon>
    </lineage>
</organism>
<dbReference type="AlphaFoldDB" id="A0AAV1V697"/>
<protein>
    <submittedName>
        <fullName evidence="1">Uncharacterized protein</fullName>
    </submittedName>
</protein>
<dbReference type="Proteomes" id="UP001162060">
    <property type="component" value="Unassembled WGS sequence"/>
</dbReference>
<evidence type="ECO:0000313" key="2">
    <source>
        <dbReference type="Proteomes" id="UP001162060"/>
    </source>
</evidence>
<evidence type="ECO:0000313" key="1">
    <source>
        <dbReference type="EMBL" id="CAK7942046.1"/>
    </source>
</evidence>
<dbReference type="EMBL" id="CAKLBY020000267">
    <property type="protein sequence ID" value="CAK7942046.1"/>
    <property type="molecule type" value="Genomic_DNA"/>
</dbReference>
<reference evidence="1" key="1">
    <citation type="submission" date="2024-01" db="EMBL/GenBank/DDBJ databases">
        <authorList>
            <person name="Webb A."/>
        </authorList>
    </citation>
    <scope>NUCLEOTIDE SEQUENCE</scope>
    <source>
        <strain evidence="1">Pm1</strain>
    </source>
</reference>
<name>A0AAV1V697_9STRA</name>
<comment type="caution">
    <text evidence="1">The sequence shown here is derived from an EMBL/GenBank/DDBJ whole genome shotgun (WGS) entry which is preliminary data.</text>
</comment>
<sequence>MNEQDLATQELQDVLLKMRRLVQRGETLKQFQESPLVAKLRSPMQLHGLSNLSYNMPMTTMQRCYRLRMCRRLQWTSRPEWYQESGGATCERKYRPCDVDYATLRFKLWPRNSFEFVIRVDAAPKQAIGSCIVYL</sequence>
<proteinExistence type="predicted"/>
<gene>
    <name evidence="1" type="ORF">PM001_LOCUS27196</name>
</gene>
<accession>A0AAV1V697</accession>